<protein>
    <submittedName>
        <fullName evidence="1">Uncharacterized protein</fullName>
    </submittedName>
</protein>
<proteinExistence type="predicted"/>
<keyword evidence="2" id="KW-1185">Reference proteome</keyword>
<gene>
    <name evidence="1" type="ORF">CROST_035760</name>
</gene>
<dbReference type="EMBL" id="CP096983">
    <property type="protein sequence ID" value="URZ12831.1"/>
    <property type="molecule type" value="Genomic_DNA"/>
</dbReference>
<organism evidence="1 2">
    <name type="scientific">Clostridium felsineum</name>
    <dbReference type="NCBI Taxonomy" id="36839"/>
    <lineage>
        <taxon>Bacteria</taxon>
        <taxon>Bacillati</taxon>
        <taxon>Bacillota</taxon>
        <taxon>Clostridia</taxon>
        <taxon>Eubacteriales</taxon>
        <taxon>Clostridiaceae</taxon>
        <taxon>Clostridium</taxon>
    </lineage>
</organism>
<dbReference type="STRING" id="84029.CROST_38940"/>
<accession>A0A1S8KYS7</accession>
<evidence type="ECO:0000313" key="1">
    <source>
        <dbReference type="EMBL" id="URZ12831.1"/>
    </source>
</evidence>
<name>A0A1S8KYS7_9CLOT</name>
<sequence>MIVTVLEVGGIVRGIPFSLNNDIVPIVVNIIIYFIALRYHEKYRRLRKAYGELLDGKNVKRIDYMVKTQKFYRGGSYYIIEFYIEGKNFCISVSTMDCRNNKNNEYYLRPVYDRKGRVREFVVYMDKKIFVIKLIVIVRMLKDIRKWRD</sequence>
<dbReference type="RefSeq" id="WP_077832286.1">
    <property type="nucleotide sequence ID" value="NZ_CP096983.1"/>
</dbReference>
<evidence type="ECO:0000313" key="2">
    <source>
        <dbReference type="Proteomes" id="UP000190951"/>
    </source>
</evidence>
<dbReference type="KEGG" id="crw:CROST_035760"/>
<dbReference type="AlphaFoldDB" id="A0A1S8KYS7"/>
<reference evidence="1 2" key="1">
    <citation type="submission" date="2022-04" db="EMBL/GenBank/DDBJ databases">
        <title>Genome sequence of C. roseum typestrain.</title>
        <authorList>
            <person name="Poehlein A."/>
            <person name="Schoch T."/>
            <person name="Duerre P."/>
            <person name="Daniel R."/>
        </authorList>
    </citation>
    <scope>NUCLEOTIDE SEQUENCE [LARGE SCALE GENOMIC DNA]</scope>
    <source>
        <strain evidence="1 2">DSM 7320</strain>
    </source>
</reference>
<dbReference type="Proteomes" id="UP000190951">
    <property type="component" value="Chromosome"/>
</dbReference>